<gene>
    <name evidence="1" type="ORF">CD178_01753</name>
</gene>
<proteinExistence type="predicted"/>
<keyword evidence="2" id="KW-1185">Reference proteome</keyword>
<accession>A0A347WCC3</accession>
<evidence type="ECO:0000313" key="2">
    <source>
        <dbReference type="Proteomes" id="UP000264120"/>
    </source>
</evidence>
<reference evidence="1 2" key="1">
    <citation type="submission" date="2017-08" db="EMBL/GenBank/DDBJ databases">
        <title>Complete genome sequence of Gluconacetobacter saccharivorans CV1 isolated from Fermented Vinegar.</title>
        <authorList>
            <person name="Kim S.-Y."/>
        </authorList>
    </citation>
    <scope>NUCLEOTIDE SEQUENCE [LARGE SCALE GENOMIC DNA]</scope>
    <source>
        <strain evidence="1 2">CV1</strain>
    </source>
</reference>
<dbReference type="AlphaFoldDB" id="A0A347WCC3"/>
<organism evidence="1 2">
    <name type="scientific">Komagataeibacter saccharivorans</name>
    <dbReference type="NCBI Taxonomy" id="265959"/>
    <lineage>
        <taxon>Bacteria</taxon>
        <taxon>Pseudomonadati</taxon>
        <taxon>Pseudomonadota</taxon>
        <taxon>Alphaproteobacteria</taxon>
        <taxon>Acetobacterales</taxon>
        <taxon>Acetobacteraceae</taxon>
        <taxon>Komagataeibacter</taxon>
    </lineage>
</organism>
<dbReference type="EMBL" id="CP023036">
    <property type="protein sequence ID" value="AXY22516.1"/>
    <property type="molecule type" value="Genomic_DNA"/>
</dbReference>
<sequence length="298" mass="32474">MLEKDSGYAALRASVMTGVMLLSAMGLSIPAHADNERFEGSELAQDAPQYFVLQPQDRQAADGTGELRLSESGIDLTNGERIEVTLAQGNEGHLLYRVDEGQNPVMPSGQRLCPAPLNPLYLDFQTPQDDAGHYDMTLYCSSRPVPFRAILPARAAAVFHYQRVADTPWAHSETEGGYLHGAMAHYCAAGRDPARTSTCTAREEAAYADIMARRIASPVLQHCAAYVTGRASHAGYVSFAHLLNCARVRDSRSLFDYCSQRMTGQKRVDDTSFFDASPTQAQATAMCFNALAAAQARE</sequence>
<dbReference type="OrthoDB" id="7277790at2"/>
<evidence type="ECO:0000313" key="1">
    <source>
        <dbReference type="EMBL" id="AXY22516.1"/>
    </source>
</evidence>
<dbReference type="Proteomes" id="UP000264120">
    <property type="component" value="Chromosome"/>
</dbReference>
<dbReference type="KEGG" id="ksc:CD178_01753"/>
<protein>
    <submittedName>
        <fullName evidence="1">Uncharacterized protein</fullName>
    </submittedName>
</protein>
<name>A0A347WCC3_9PROT</name>
<dbReference type="RefSeq" id="WP_118962910.1">
    <property type="nucleotide sequence ID" value="NZ_CP023036.1"/>
</dbReference>